<feature type="region of interest" description="Disordered" evidence="9">
    <location>
        <begin position="1"/>
        <end position="41"/>
    </location>
</feature>
<dbReference type="PROSITE" id="PS50330">
    <property type="entry name" value="UIM"/>
    <property type="match status" value="1"/>
</dbReference>
<feature type="domain" description="USP" evidence="10">
    <location>
        <begin position="1"/>
        <end position="222"/>
    </location>
</feature>
<dbReference type="PROSITE" id="PS00972">
    <property type="entry name" value="USP_1"/>
    <property type="match status" value="1"/>
</dbReference>
<evidence type="ECO:0000256" key="5">
    <source>
        <dbReference type="ARBA" id="ARBA00022807"/>
    </source>
</evidence>
<gene>
    <name evidence="11" type="ORF">BN1708_007000</name>
</gene>
<dbReference type="InterPro" id="IPR018200">
    <property type="entry name" value="USP_CS"/>
</dbReference>
<comment type="similarity">
    <text evidence="2 8">Belongs to the peptidase C19 family.</text>
</comment>
<evidence type="ECO:0000256" key="2">
    <source>
        <dbReference type="ARBA" id="ARBA00009085"/>
    </source>
</evidence>
<dbReference type="InterPro" id="IPR028889">
    <property type="entry name" value="USP"/>
</dbReference>
<reference evidence="11 12" key="1">
    <citation type="submission" date="2015-05" db="EMBL/GenBank/DDBJ databases">
        <authorList>
            <person name="Wang D.B."/>
            <person name="Wang M."/>
        </authorList>
    </citation>
    <scope>NUCLEOTIDE SEQUENCE [LARGE SCALE GENOMIC DNA]</scope>
    <source>
        <strain evidence="11">VL1</strain>
    </source>
</reference>
<evidence type="ECO:0000256" key="9">
    <source>
        <dbReference type="SAM" id="MobiDB-lite"/>
    </source>
</evidence>
<dbReference type="GO" id="GO:0004843">
    <property type="term" value="F:cysteine-type deubiquitinase activity"/>
    <property type="evidence" value="ECO:0007669"/>
    <property type="project" value="UniProtKB-UniRule"/>
</dbReference>
<evidence type="ECO:0000256" key="1">
    <source>
        <dbReference type="ARBA" id="ARBA00000707"/>
    </source>
</evidence>
<dbReference type="InterPro" id="IPR038765">
    <property type="entry name" value="Papain-like_cys_pep_sf"/>
</dbReference>
<dbReference type="InterPro" id="IPR003903">
    <property type="entry name" value="UIM_dom"/>
</dbReference>
<feature type="compositionally biased region" description="Low complexity" evidence="9">
    <location>
        <begin position="301"/>
        <end position="314"/>
    </location>
</feature>
<keyword evidence="4 8" id="KW-0378">Hydrolase</keyword>
<comment type="subunit">
    <text evidence="7">Interacts with creA, creC and qutD.</text>
</comment>
<organism evidence="11 12">
    <name type="scientific">Verticillium longisporum</name>
    <name type="common">Verticillium dahliae var. longisporum</name>
    <dbReference type="NCBI Taxonomy" id="100787"/>
    <lineage>
        <taxon>Eukaryota</taxon>
        <taxon>Fungi</taxon>
        <taxon>Dikarya</taxon>
        <taxon>Ascomycota</taxon>
        <taxon>Pezizomycotina</taxon>
        <taxon>Sordariomycetes</taxon>
        <taxon>Hypocreomycetidae</taxon>
        <taxon>Glomerellales</taxon>
        <taxon>Plectosphaerellaceae</taxon>
        <taxon>Verticillium</taxon>
    </lineage>
</organism>
<evidence type="ECO:0000259" key="10">
    <source>
        <dbReference type="PROSITE" id="PS50235"/>
    </source>
</evidence>
<evidence type="ECO:0000256" key="8">
    <source>
        <dbReference type="RuleBase" id="RU366025"/>
    </source>
</evidence>
<comment type="catalytic activity">
    <reaction evidence="1 8">
        <text>Thiol-dependent hydrolysis of ester, thioester, amide, peptide and isopeptide bonds formed by the C-terminal Gly of ubiquitin (a 76-residue protein attached to proteins as an intracellular targeting signal).</text>
        <dbReference type="EC" id="3.4.19.12"/>
    </reaction>
</comment>
<dbReference type="PROSITE" id="PS50235">
    <property type="entry name" value="USP_3"/>
    <property type="match status" value="1"/>
</dbReference>
<dbReference type="EC" id="3.4.19.12" evidence="8"/>
<dbReference type="PANTHER" id="PTHR24006">
    <property type="entry name" value="UBIQUITIN CARBOXYL-TERMINAL HYDROLASE"/>
    <property type="match status" value="1"/>
</dbReference>
<dbReference type="InterPro" id="IPR001394">
    <property type="entry name" value="Peptidase_C19_UCH"/>
</dbReference>
<keyword evidence="12" id="KW-1185">Reference proteome</keyword>
<sequence>MAGFLNKLKSAGTATTSPAGKDAAAKKKEALEPPPEITPLEKMLQNAGPLRDDGTDRFFGLENMLQNAGPLRDDGTDRFFGLENFGNTCYCNSIVQALFYQDAFRQNVVNYPPYSPSETPNGDGTRPKVQVSIRPPMKKEEPVNPAAKQKDPDRLYELYAVVVHIGGNAYHGHYVSVIKTQDRGWLLFDDEMVEPVDKHFVRNFFGDKPGTACAYVLFYQETTFEKVQAEMEAEGLEEVKIANETANLASENGQGNGNVIPLTKQSTQPLSPSLERDTSNSLAHAQTAPGMVEAPPRELLTDNPLPKTPNPLTTVPSFPAVPRVETRGSTKEDKKREKREQEAAEKVRKQAEKDKRKADEKHSKEMQQRRREQSIRENEEMRRAVEESRKMAEEEEKKNNKDAGASPGGILSRANRGSKSMTKKSFSFLNKDRSDTGENGANGDGSSSPAESKLKDRFSFNLGRRKSSNLLS</sequence>
<evidence type="ECO:0000256" key="7">
    <source>
        <dbReference type="ARBA" id="ARBA00038752"/>
    </source>
</evidence>
<keyword evidence="5 8" id="KW-0788">Thiol protease</keyword>
<keyword evidence="3 8" id="KW-0645">Protease</keyword>
<dbReference type="SUPFAM" id="SSF54001">
    <property type="entry name" value="Cysteine proteinases"/>
    <property type="match status" value="2"/>
</dbReference>
<dbReference type="Proteomes" id="UP000044602">
    <property type="component" value="Unassembled WGS sequence"/>
</dbReference>
<dbReference type="Gene3D" id="3.90.70.10">
    <property type="entry name" value="Cysteine proteinases"/>
    <property type="match status" value="2"/>
</dbReference>
<dbReference type="Pfam" id="PF00443">
    <property type="entry name" value="UCH"/>
    <property type="match status" value="2"/>
</dbReference>
<feature type="compositionally biased region" description="Basic and acidic residues" evidence="9">
    <location>
        <begin position="324"/>
        <end position="401"/>
    </location>
</feature>
<keyword evidence="8" id="KW-0833">Ubl conjugation pathway</keyword>
<dbReference type="GO" id="GO:0005634">
    <property type="term" value="C:nucleus"/>
    <property type="evidence" value="ECO:0007669"/>
    <property type="project" value="TreeGrafter"/>
</dbReference>
<dbReference type="GO" id="GO:0016579">
    <property type="term" value="P:protein deubiquitination"/>
    <property type="evidence" value="ECO:0007669"/>
    <property type="project" value="InterPro"/>
</dbReference>
<dbReference type="PANTHER" id="PTHR24006:SF733">
    <property type="entry name" value="RE52890P"/>
    <property type="match status" value="1"/>
</dbReference>
<accession>A0A0G4MPU6</accession>
<evidence type="ECO:0000313" key="11">
    <source>
        <dbReference type="EMBL" id="CRK36239.1"/>
    </source>
</evidence>
<feature type="region of interest" description="Disordered" evidence="9">
    <location>
        <begin position="249"/>
        <end position="472"/>
    </location>
</feature>
<evidence type="ECO:0000256" key="3">
    <source>
        <dbReference type="ARBA" id="ARBA00022670"/>
    </source>
</evidence>
<evidence type="ECO:0000256" key="6">
    <source>
        <dbReference type="ARBA" id="ARBA00037075"/>
    </source>
</evidence>
<dbReference type="AlphaFoldDB" id="A0A0G4MPU6"/>
<evidence type="ECO:0000256" key="4">
    <source>
        <dbReference type="ARBA" id="ARBA00022801"/>
    </source>
</evidence>
<dbReference type="GO" id="GO:0006508">
    <property type="term" value="P:proteolysis"/>
    <property type="evidence" value="ECO:0007669"/>
    <property type="project" value="UniProtKB-KW"/>
</dbReference>
<name>A0A0G4MPU6_VERLO</name>
<evidence type="ECO:0000313" key="12">
    <source>
        <dbReference type="Proteomes" id="UP000044602"/>
    </source>
</evidence>
<feature type="compositionally biased region" description="Polar residues" evidence="9">
    <location>
        <begin position="415"/>
        <end position="428"/>
    </location>
</feature>
<dbReference type="STRING" id="100787.A0A0G4MPU6"/>
<dbReference type="PROSITE" id="PS00973">
    <property type="entry name" value="USP_2"/>
    <property type="match status" value="1"/>
</dbReference>
<dbReference type="EMBL" id="CVQH01023972">
    <property type="protein sequence ID" value="CRK36239.1"/>
    <property type="molecule type" value="Genomic_DNA"/>
</dbReference>
<comment type="function">
    <text evidence="6">Ubiquitin thioesterase component of the regulatory network controlling carbon source utilization through ubiquitination and deubiquitination involving creA, creB, creC, creD and acrB. Deubiquitinates the creA catabolic repressor and the quinate permease qutD. Also plays a role in response to carbon starvation and the control of extracellular proteases activity.</text>
</comment>
<proteinExistence type="inferred from homology"/>
<feature type="compositionally biased region" description="Basic residues" evidence="9">
    <location>
        <begin position="463"/>
        <end position="472"/>
    </location>
</feature>
<dbReference type="InterPro" id="IPR050164">
    <property type="entry name" value="Peptidase_C19"/>
</dbReference>
<dbReference type="GO" id="GO:0005829">
    <property type="term" value="C:cytosol"/>
    <property type="evidence" value="ECO:0007669"/>
    <property type="project" value="TreeGrafter"/>
</dbReference>
<protein>
    <recommendedName>
        <fullName evidence="8">Ubiquitin carboxyl-terminal hydrolase</fullName>
        <ecNumber evidence="8">3.4.19.12</ecNumber>
    </recommendedName>
</protein>